<dbReference type="AlphaFoldDB" id="X0S0V7"/>
<gene>
    <name evidence="1" type="ORF">S01H1_07424</name>
</gene>
<evidence type="ECO:0000313" key="1">
    <source>
        <dbReference type="EMBL" id="GAF68901.1"/>
    </source>
</evidence>
<reference evidence="1" key="1">
    <citation type="journal article" date="2014" name="Front. Microbiol.">
        <title>High frequency of phylogenetically diverse reductive dehalogenase-homologous genes in deep subseafloor sedimentary metagenomes.</title>
        <authorList>
            <person name="Kawai M."/>
            <person name="Futagami T."/>
            <person name="Toyoda A."/>
            <person name="Takaki Y."/>
            <person name="Nishi S."/>
            <person name="Hori S."/>
            <person name="Arai W."/>
            <person name="Tsubouchi T."/>
            <person name="Morono Y."/>
            <person name="Uchiyama I."/>
            <person name="Ito T."/>
            <person name="Fujiyama A."/>
            <person name="Inagaki F."/>
            <person name="Takami H."/>
        </authorList>
    </citation>
    <scope>NUCLEOTIDE SEQUENCE</scope>
    <source>
        <strain evidence="1">Expedition CK06-06</strain>
    </source>
</reference>
<organism evidence="1">
    <name type="scientific">marine sediment metagenome</name>
    <dbReference type="NCBI Taxonomy" id="412755"/>
    <lineage>
        <taxon>unclassified sequences</taxon>
        <taxon>metagenomes</taxon>
        <taxon>ecological metagenomes</taxon>
    </lineage>
</organism>
<proteinExistence type="predicted"/>
<protein>
    <submittedName>
        <fullName evidence="1">Uncharacterized protein</fullName>
    </submittedName>
</protein>
<accession>X0S0V7</accession>
<name>X0S0V7_9ZZZZ</name>
<sequence>MERSGMCVRAHAIRRLILEQVGNEHFGPFDIFLIDRTKE</sequence>
<dbReference type="EMBL" id="BARS01003829">
    <property type="protein sequence ID" value="GAF68901.1"/>
    <property type="molecule type" value="Genomic_DNA"/>
</dbReference>
<comment type="caution">
    <text evidence="1">The sequence shown here is derived from an EMBL/GenBank/DDBJ whole genome shotgun (WGS) entry which is preliminary data.</text>
</comment>